<dbReference type="InterPro" id="IPR047728">
    <property type="entry name" value="LipDrop-assoc"/>
</dbReference>
<feature type="region of interest" description="Disordered" evidence="1">
    <location>
        <begin position="73"/>
        <end position="144"/>
    </location>
</feature>
<dbReference type="Proteomes" id="UP001164965">
    <property type="component" value="Chromosome"/>
</dbReference>
<dbReference type="RefSeq" id="WP_265382143.1">
    <property type="nucleotide sequence ID" value="NZ_CP110615.1"/>
</dbReference>
<organism evidence="2 3">
    <name type="scientific">Rhodococcus antarcticus</name>
    <dbReference type="NCBI Taxonomy" id="2987751"/>
    <lineage>
        <taxon>Bacteria</taxon>
        <taxon>Bacillati</taxon>
        <taxon>Actinomycetota</taxon>
        <taxon>Actinomycetes</taxon>
        <taxon>Mycobacteriales</taxon>
        <taxon>Nocardiaceae</taxon>
        <taxon>Rhodococcus</taxon>
    </lineage>
</organism>
<dbReference type="EMBL" id="CP110615">
    <property type="protein sequence ID" value="UZJ24036.1"/>
    <property type="molecule type" value="Genomic_DNA"/>
</dbReference>
<evidence type="ECO:0000313" key="2">
    <source>
        <dbReference type="EMBL" id="UZJ24036.1"/>
    </source>
</evidence>
<dbReference type="NCBIfam" id="NF033649">
    <property type="entry name" value="LipDrop_Rv1109c"/>
    <property type="match status" value="1"/>
</dbReference>
<protein>
    <submittedName>
        <fullName evidence="2">Lipid droplet-associated protein</fullName>
    </submittedName>
</protein>
<accession>A0ABY6NY46</accession>
<reference evidence="2" key="1">
    <citation type="submission" date="2022-10" db="EMBL/GenBank/DDBJ databases">
        <title>Rhodococcus sp.75.</title>
        <authorList>
            <person name="Sun M."/>
        </authorList>
    </citation>
    <scope>NUCLEOTIDE SEQUENCE</scope>
    <source>
        <strain evidence="2">75</strain>
    </source>
</reference>
<evidence type="ECO:0000313" key="3">
    <source>
        <dbReference type="Proteomes" id="UP001164965"/>
    </source>
</evidence>
<gene>
    <name evidence="2" type="ORF">RHODO2019_12705</name>
</gene>
<name>A0ABY6NY46_9NOCA</name>
<evidence type="ECO:0000256" key="1">
    <source>
        <dbReference type="SAM" id="MobiDB-lite"/>
    </source>
</evidence>
<proteinExistence type="predicted"/>
<sequence>MPRLPLVVRVAAGLAATAVDEVRSLPSTVVSLPVTAVSQVLQSYMRTQQQVTALAIRGDELLSFLTPGQEQPEWATFDEDDHPPVATPPAGRPSSAGRFALYSQVPEDVETSATANRRTATRGVGPAGRATPNTARRKAEKAAEVPRAPLPGYDAMTLAQLRARLRTLSLTELEDLLLHERAAQARAPFLTMLSNRIATVRSQ</sequence>
<keyword evidence="3" id="KW-1185">Reference proteome</keyword>
<feature type="compositionally biased region" description="Low complexity" evidence="1">
    <location>
        <begin position="113"/>
        <end position="122"/>
    </location>
</feature>